<name>A0A9W8WKC2_9HYPO</name>
<dbReference type="Gene3D" id="3.90.1200.10">
    <property type="match status" value="1"/>
</dbReference>
<dbReference type="OrthoDB" id="10003767at2759"/>
<reference evidence="2" key="1">
    <citation type="submission" date="2022-10" db="EMBL/GenBank/DDBJ databases">
        <title>Tapping the CABI collections for fungal endophytes: first genome assemblies for Collariella, Neodidymelliopsis, Ascochyta clinopodiicola, Didymella pomorum, Didymosphaeria variabile, Neocosmospora piperis and Neocucurbitaria cava.</title>
        <authorList>
            <person name="Hill R."/>
        </authorList>
    </citation>
    <scope>NUCLEOTIDE SEQUENCE</scope>
    <source>
        <strain evidence="2">IMI 366586</strain>
    </source>
</reference>
<dbReference type="SUPFAM" id="SSF56112">
    <property type="entry name" value="Protein kinase-like (PK-like)"/>
    <property type="match status" value="1"/>
</dbReference>
<dbReference type="InterPro" id="IPR051678">
    <property type="entry name" value="AGP_Transferase"/>
</dbReference>
<dbReference type="PANTHER" id="PTHR21310:SF15">
    <property type="entry name" value="AMINOGLYCOSIDE PHOSPHOTRANSFERASE DOMAIN-CONTAINING PROTEIN"/>
    <property type="match status" value="1"/>
</dbReference>
<accession>A0A9W8WKC2</accession>
<gene>
    <name evidence="2" type="ORF">N0V84_001852</name>
</gene>
<dbReference type="Pfam" id="PF01636">
    <property type="entry name" value="APH"/>
    <property type="match status" value="1"/>
</dbReference>
<dbReference type="InterPro" id="IPR002575">
    <property type="entry name" value="Aminoglycoside_PTrfase"/>
</dbReference>
<keyword evidence="3" id="KW-1185">Reference proteome</keyword>
<dbReference type="PANTHER" id="PTHR21310">
    <property type="entry name" value="AMINOGLYCOSIDE PHOSPHOTRANSFERASE-RELATED-RELATED"/>
    <property type="match status" value="1"/>
</dbReference>
<sequence>MRDEIIEGQIKRAREAFVLDIRDAKGQAICDLASSHHGNIPCHIFSITHGSFNICVCVQFDNAPVGAPPVRWVVRIPFPARVPWIDEKIDSEVATMMYMAEKTTIPVPKIHAWSYEADSPIGHAFIIMDYIQGVPLSALHFRMSEKWLPTSNGRSPALARAYDQLADVFIQLRGLEFPEIGALGLPTPESPGIAIRHRPLSVEVALQEVEHLDPTFLFPEKTTFKTTRDYLTALVKLGFNRVRKTRNLGMDSWEGVSEVIFAYEEFYKKVRNEWTYYFNKNKTNEGPFVLMHGDMALHGSNLLWDEKMNLVAVIDWEWCHTVPVSCFTPPTWLNGFFPNPIRQMCIFGIFYTAEINIFCDTIAKRAQMHFPKSRLAEEWRDLPREPYRSLLLGLFYPETIGEIYWDFMIFQIFNRPQSEVADRRLKKYLERPDIKAFIDRRMADQEKYNEEIDADIDEYGDSSWV</sequence>
<dbReference type="InterPro" id="IPR011009">
    <property type="entry name" value="Kinase-like_dom_sf"/>
</dbReference>
<dbReference type="EMBL" id="JAPEUR010000020">
    <property type="protein sequence ID" value="KAJ4327743.1"/>
    <property type="molecule type" value="Genomic_DNA"/>
</dbReference>
<organism evidence="2 3">
    <name type="scientific">Fusarium piperis</name>
    <dbReference type="NCBI Taxonomy" id="1435070"/>
    <lineage>
        <taxon>Eukaryota</taxon>
        <taxon>Fungi</taxon>
        <taxon>Dikarya</taxon>
        <taxon>Ascomycota</taxon>
        <taxon>Pezizomycotina</taxon>
        <taxon>Sordariomycetes</taxon>
        <taxon>Hypocreomycetidae</taxon>
        <taxon>Hypocreales</taxon>
        <taxon>Nectriaceae</taxon>
        <taxon>Fusarium</taxon>
        <taxon>Fusarium solani species complex</taxon>
    </lineage>
</organism>
<proteinExistence type="predicted"/>
<evidence type="ECO:0000313" key="3">
    <source>
        <dbReference type="Proteomes" id="UP001140502"/>
    </source>
</evidence>
<dbReference type="AlphaFoldDB" id="A0A9W8WKC2"/>
<feature type="domain" description="Aminoglycoside phosphotransferase" evidence="1">
    <location>
        <begin position="71"/>
        <end position="320"/>
    </location>
</feature>
<dbReference type="Gene3D" id="3.30.200.20">
    <property type="entry name" value="Phosphorylase Kinase, domain 1"/>
    <property type="match status" value="1"/>
</dbReference>
<evidence type="ECO:0000313" key="2">
    <source>
        <dbReference type="EMBL" id="KAJ4327743.1"/>
    </source>
</evidence>
<dbReference type="Proteomes" id="UP001140502">
    <property type="component" value="Unassembled WGS sequence"/>
</dbReference>
<protein>
    <recommendedName>
        <fullName evidence="1">Aminoglycoside phosphotransferase domain-containing protein</fullName>
    </recommendedName>
</protein>
<evidence type="ECO:0000259" key="1">
    <source>
        <dbReference type="Pfam" id="PF01636"/>
    </source>
</evidence>
<comment type="caution">
    <text evidence="2">The sequence shown here is derived from an EMBL/GenBank/DDBJ whole genome shotgun (WGS) entry which is preliminary data.</text>
</comment>